<sequence>MGDHGQAFDVAAFGYLLEVLCTFRDSDLRHLHINPHFRDVLAAMSSYIGTARDFLLLLEELVASNQSYEHQHSKVE</sequence>
<accession>A0AAQ3QIQ5</accession>
<dbReference type="AlphaFoldDB" id="A0AAQ3QIQ5"/>
<name>A0AAQ3QIQ5_9LILI</name>
<evidence type="ECO:0000313" key="1">
    <source>
        <dbReference type="EMBL" id="WOL09675.1"/>
    </source>
</evidence>
<dbReference type="Proteomes" id="UP001327560">
    <property type="component" value="Chromosome 6"/>
</dbReference>
<evidence type="ECO:0000313" key="2">
    <source>
        <dbReference type="Proteomes" id="UP001327560"/>
    </source>
</evidence>
<protein>
    <submittedName>
        <fullName evidence="1">Uncharacterized protein</fullName>
    </submittedName>
</protein>
<organism evidence="1 2">
    <name type="scientific">Canna indica</name>
    <name type="common">Indian-shot</name>
    <dbReference type="NCBI Taxonomy" id="4628"/>
    <lineage>
        <taxon>Eukaryota</taxon>
        <taxon>Viridiplantae</taxon>
        <taxon>Streptophyta</taxon>
        <taxon>Embryophyta</taxon>
        <taxon>Tracheophyta</taxon>
        <taxon>Spermatophyta</taxon>
        <taxon>Magnoliopsida</taxon>
        <taxon>Liliopsida</taxon>
        <taxon>Zingiberales</taxon>
        <taxon>Cannaceae</taxon>
        <taxon>Canna</taxon>
    </lineage>
</organism>
<dbReference type="EMBL" id="CP136895">
    <property type="protein sequence ID" value="WOL09675.1"/>
    <property type="molecule type" value="Genomic_DNA"/>
</dbReference>
<reference evidence="1 2" key="1">
    <citation type="submission" date="2023-10" db="EMBL/GenBank/DDBJ databases">
        <title>Chromosome-scale genome assembly provides insights into flower coloration mechanisms of Canna indica.</title>
        <authorList>
            <person name="Li C."/>
        </authorList>
    </citation>
    <scope>NUCLEOTIDE SEQUENCE [LARGE SCALE GENOMIC DNA]</scope>
    <source>
        <tissue evidence="1">Flower</tissue>
    </source>
</reference>
<keyword evidence="2" id="KW-1185">Reference proteome</keyword>
<gene>
    <name evidence="1" type="ORF">Cni_G18428</name>
</gene>
<proteinExistence type="predicted"/>